<organism evidence="3 4">
    <name type="scientific">Araneus ventricosus</name>
    <name type="common">Orbweaver spider</name>
    <name type="synonym">Epeira ventricosa</name>
    <dbReference type="NCBI Taxonomy" id="182803"/>
    <lineage>
        <taxon>Eukaryota</taxon>
        <taxon>Metazoa</taxon>
        <taxon>Ecdysozoa</taxon>
        <taxon>Arthropoda</taxon>
        <taxon>Chelicerata</taxon>
        <taxon>Arachnida</taxon>
        <taxon>Araneae</taxon>
        <taxon>Araneomorphae</taxon>
        <taxon>Entelegynae</taxon>
        <taxon>Araneoidea</taxon>
        <taxon>Araneidae</taxon>
        <taxon>Araneus</taxon>
    </lineage>
</organism>
<feature type="region of interest" description="Disordered" evidence="1">
    <location>
        <begin position="1"/>
        <end position="31"/>
    </location>
</feature>
<dbReference type="PANTHER" id="PTHR33064:SF37">
    <property type="entry name" value="RIBONUCLEASE H"/>
    <property type="match status" value="1"/>
</dbReference>
<keyword evidence="4" id="KW-1185">Reference proteome</keyword>
<dbReference type="PANTHER" id="PTHR33064">
    <property type="entry name" value="POL PROTEIN"/>
    <property type="match status" value="1"/>
</dbReference>
<dbReference type="Pfam" id="PF17919">
    <property type="entry name" value="RT_RNaseH_2"/>
    <property type="match status" value="1"/>
</dbReference>
<reference evidence="3 4" key="1">
    <citation type="journal article" date="2019" name="Sci. Rep.">
        <title>Orb-weaving spider Araneus ventricosus genome elucidates the spidroin gene catalogue.</title>
        <authorList>
            <person name="Kono N."/>
            <person name="Nakamura H."/>
            <person name="Ohtoshi R."/>
            <person name="Moran D.A.P."/>
            <person name="Shinohara A."/>
            <person name="Yoshida Y."/>
            <person name="Fujiwara M."/>
            <person name="Mori M."/>
            <person name="Tomita M."/>
            <person name="Arakawa K."/>
        </authorList>
    </citation>
    <scope>NUCLEOTIDE SEQUENCE [LARGE SCALE GENOMIC DNA]</scope>
</reference>
<accession>A0A4Y2IDQ8</accession>
<feature type="compositionally biased region" description="Basic and acidic residues" evidence="1">
    <location>
        <begin position="1"/>
        <end position="17"/>
    </location>
</feature>
<dbReference type="OrthoDB" id="7698356at2759"/>
<evidence type="ECO:0000313" key="3">
    <source>
        <dbReference type="EMBL" id="GBM75831.1"/>
    </source>
</evidence>
<proteinExistence type="predicted"/>
<dbReference type="SUPFAM" id="SSF56672">
    <property type="entry name" value="DNA/RNA polymerases"/>
    <property type="match status" value="1"/>
</dbReference>
<dbReference type="InterPro" id="IPR043128">
    <property type="entry name" value="Rev_trsase/Diguanyl_cyclase"/>
</dbReference>
<dbReference type="InterPro" id="IPR051320">
    <property type="entry name" value="Viral_Replic_Matur_Polypro"/>
</dbReference>
<dbReference type="GO" id="GO:0071897">
    <property type="term" value="P:DNA biosynthetic process"/>
    <property type="evidence" value="ECO:0007669"/>
    <property type="project" value="UniProtKB-ARBA"/>
</dbReference>
<dbReference type="InterPro" id="IPR041577">
    <property type="entry name" value="RT_RNaseH_2"/>
</dbReference>
<dbReference type="AlphaFoldDB" id="A0A4Y2IDQ8"/>
<dbReference type="Proteomes" id="UP000499080">
    <property type="component" value="Unassembled WGS sequence"/>
</dbReference>
<name>A0A4Y2IDQ8_ARAVE</name>
<dbReference type="EMBL" id="BGPR01002580">
    <property type="protein sequence ID" value="GBM75831.1"/>
    <property type="molecule type" value="Genomic_DNA"/>
</dbReference>
<gene>
    <name evidence="3" type="ORF">AVEN_8437_1</name>
</gene>
<evidence type="ECO:0000256" key="1">
    <source>
        <dbReference type="SAM" id="MobiDB-lite"/>
    </source>
</evidence>
<dbReference type="InterPro" id="IPR043502">
    <property type="entry name" value="DNA/RNA_pol_sf"/>
</dbReference>
<feature type="domain" description="Reverse transcriptase/retrotransposon-derived protein RNase H-like" evidence="2">
    <location>
        <begin position="91"/>
        <end position="136"/>
    </location>
</feature>
<evidence type="ECO:0000313" key="4">
    <source>
        <dbReference type="Proteomes" id="UP000499080"/>
    </source>
</evidence>
<protein>
    <recommendedName>
        <fullName evidence="2">Reverse transcriptase/retrotransposon-derived protein RNase H-like domain-containing protein</fullName>
    </recommendedName>
</protein>
<evidence type="ECO:0000259" key="2">
    <source>
        <dbReference type="Pfam" id="PF17919"/>
    </source>
</evidence>
<comment type="caution">
    <text evidence="3">The sequence shown here is derived from an EMBL/GenBank/DDBJ whole genome shotgun (WGS) entry which is preliminary data.</text>
</comment>
<dbReference type="Gene3D" id="3.30.70.270">
    <property type="match status" value="1"/>
</dbReference>
<sequence length="136" mass="15558">MSTVEETKGKNSIEVERATNPTVQRESPSKLSEKVEAITNYKLTKTIHELRTFLGMINFYRRYLKDAAKTQTSFHEMLKEEKKKDRRKVPWTDDTIRHFKKCKSDLAEAALLSFPKSGLPLSLCTDTSDFAVGSVL</sequence>